<dbReference type="EMBL" id="DF968182">
    <property type="protein sequence ID" value="GAP43020.1"/>
    <property type="molecule type" value="Genomic_DNA"/>
</dbReference>
<dbReference type="InterPro" id="IPR036611">
    <property type="entry name" value="Trigger_fac_ribosome-bd_sf"/>
</dbReference>
<dbReference type="RefSeq" id="WP_062039688.1">
    <property type="nucleotide sequence ID" value="NZ_DF968182.1"/>
</dbReference>
<evidence type="ECO:0000313" key="2">
    <source>
        <dbReference type="EMBL" id="GAP43020.1"/>
    </source>
</evidence>
<dbReference type="GO" id="GO:0015031">
    <property type="term" value="P:protein transport"/>
    <property type="evidence" value="ECO:0007669"/>
    <property type="project" value="InterPro"/>
</dbReference>
<accession>A0A0S7BR69</accession>
<dbReference type="GO" id="GO:0003755">
    <property type="term" value="F:peptidyl-prolyl cis-trans isomerase activity"/>
    <property type="evidence" value="ECO:0007669"/>
    <property type="project" value="TreeGrafter"/>
</dbReference>
<dbReference type="PANTHER" id="PTHR30560:SF3">
    <property type="entry name" value="TRIGGER FACTOR-LIKE PROTEIN TIG, CHLOROPLASTIC"/>
    <property type="match status" value="1"/>
</dbReference>
<evidence type="ECO:0000313" key="3">
    <source>
        <dbReference type="Proteomes" id="UP000053091"/>
    </source>
</evidence>
<dbReference type="PATRIC" id="fig|1678841.3.peg.1322"/>
<sequence>MNIELQKTGELTATVKIDLSPADYEEKVLKVLKDYQRKAQMPGFRPGKVPFGLTKKMYGQAVTADEINKLLGESLDSFIREQNLDLLGNPLANTEKTPQIDFTEPAEMSFYFDLGLSPQFELKLDGKSGVIYHRIEVSDEIARKYMDDLRRRNGTLTDVEVSEKGDMLKGDFAELDTDGTVKPEGITSNGSVNPELFKDEAIQALFTGVKNGDVVKFNPMQASGNATDVAAMLGISKEQAETLNAEFNYTVTGISRMIPAEMNAEFFEKIYPGVEIADEAALLEQIKKDAAGSFVGESDKKFFNDAIKYLIESSAIELPDEFLKRWLVDVNQDKLTAEEVEKNYEDYARSMRWQLIENRMIREHNIQVSEEEIRDVFRSYFQRPGSAEMDEDMKKRIDGIVDSFMKNKEDVRRINDQLFEQKILAFLKEKIQPKEQTISYEDFAKLQ</sequence>
<dbReference type="Pfam" id="PF05697">
    <property type="entry name" value="Trigger_N"/>
    <property type="match status" value="1"/>
</dbReference>
<dbReference type="SUPFAM" id="SSF102735">
    <property type="entry name" value="Trigger factor ribosome-binding domain"/>
    <property type="match status" value="1"/>
</dbReference>
<organism evidence="2">
    <name type="scientific">Lentimicrobium saccharophilum</name>
    <dbReference type="NCBI Taxonomy" id="1678841"/>
    <lineage>
        <taxon>Bacteria</taxon>
        <taxon>Pseudomonadati</taxon>
        <taxon>Bacteroidota</taxon>
        <taxon>Bacteroidia</taxon>
        <taxon>Bacteroidales</taxon>
        <taxon>Lentimicrobiaceae</taxon>
        <taxon>Lentimicrobium</taxon>
    </lineage>
</organism>
<dbReference type="PANTHER" id="PTHR30560">
    <property type="entry name" value="TRIGGER FACTOR CHAPERONE AND PEPTIDYL-PROLYL CIS/TRANS ISOMERASE"/>
    <property type="match status" value="1"/>
</dbReference>
<dbReference type="InterPro" id="IPR027304">
    <property type="entry name" value="Trigger_fact/SurA_dom_sf"/>
</dbReference>
<dbReference type="GO" id="GO:0043335">
    <property type="term" value="P:protein unfolding"/>
    <property type="evidence" value="ECO:0007669"/>
    <property type="project" value="TreeGrafter"/>
</dbReference>
<dbReference type="GO" id="GO:0043022">
    <property type="term" value="F:ribosome binding"/>
    <property type="evidence" value="ECO:0007669"/>
    <property type="project" value="TreeGrafter"/>
</dbReference>
<reference evidence="2" key="1">
    <citation type="journal article" date="2015" name="Genome Announc.">
        <title>Draft Genome Sequence of Bacteroidales Strain TBC1, a Novel Isolate from a Methanogenic Wastewater Treatment System.</title>
        <authorList>
            <person name="Tourlousse D.M."/>
            <person name="Matsuura N."/>
            <person name="Sun L."/>
            <person name="Toyonaga M."/>
            <person name="Kuroda K."/>
            <person name="Ohashi A."/>
            <person name="Cruz R."/>
            <person name="Yamaguchi T."/>
            <person name="Sekiguchi Y."/>
        </authorList>
    </citation>
    <scope>NUCLEOTIDE SEQUENCE [LARGE SCALE GENOMIC DNA]</scope>
    <source>
        <strain evidence="2">TBC1</strain>
    </source>
</reference>
<dbReference type="NCBIfam" id="TIGR00115">
    <property type="entry name" value="tig"/>
    <property type="match status" value="1"/>
</dbReference>
<dbReference type="OrthoDB" id="9767721at2"/>
<dbReference type="Proteomes" id="UP000053091">
    <property type="component" value="Unassembled WGS sequence"/>
</dbReference>
<dbReference type="InterPro" id="IPR037041">
    <property type="entry name" value="Trigger_fac_C_sf"/>
</dbReference>
<dbReference type="AlphaFoldDB" id="A0A0S7BR69"/>
<dbReference type="Gene3D" id="1.10.3120.10">
    <property type="entry name" value="Trigger factor, C-terminal domain"/>
    <property type="match status" value="1"/>
</dbReference>
<dbReference type="GO" id="GO:0044183">
    <property type="term" value="F:protein folding chaperone"/>
    <property type="evidence" value="ECO:0007669"/>
    <property type="project" value="TreeGrafter"/>
</dbReference>
<dbReference type="PIRSF" id="PIRSF003095">
    <property type="entry name" value="Trigger_factor"/>
    <property type="match status" value="1"/>
</dbReference>
<evidence type="ECO:0000259" key="1">
    <source>
        <dbReference type="Pfam" id="PF05697"/>
    </source>
</evidence>
<dbReference type="InterPro" id="IPR008881">
    <property type="entry name" value="Trigger_fac_ribosome-bd_bac"/>
</dbReference>
<dbReference type="InterPro" id="IPR005215">
    <property type="entry name" value="Trig_fac"/>
</dbReference>
<proteinExistence type="predicted"/>
<feature type="domain" description="Trigger factor ribosome-binding bacterial" evidence="1">
    <location>
        <begin position="1"/>
        <end position="144"/>
    </location>
</feature>
<dbReference type="Gene3D" id="3.30.70.1050">
    <property type="entry name" value="Trigger factor ribosome-binding domain"/>
    <property type="match status" value="1"/>
</dbReference>
<dbReference type="SUPFAM" id="SSF109998">
    <property type="entry name" value="Triger factor/SurA peptide-binding domain-like"/>
    <property type="match status" value="1"/>
</dbReference>
<dbReference type="GO" id="GO:0051083">
    <property type="term" value="P:'de novo' cotranslational protein folding"/>
    <property type="evidence" value="ECO:0007669"/>
    <property type="project" value="TreeGrafter"/>
</dbReference>
<keyword evidence="3" id="KW-1185">Reference proteome</keyword>
<protein>
    <submittedName>
        <fullName evidence="2">Trigger factor</fullName>
    </submittedName>
</protein>
<gene>
    <name evidence="2" type="ORF">TBC1_111162</name>
</gene>
<name>A0A0S7BR69_9BACT</name>
<dbReference type="STRING" id="1678841.TBC1_111162"/>